<comment type="caution">
    <text evidence="9">The sequence shown here is derived from an EMBL/GenBank/DDBJ whole genome shotgun (WGS) entry which is preliminary data.</text>
</comment>
<dbReference type="PANTHER" id="PTHR43266">
    <property type="entry name" value="MACROLIDE-EFFLUX PROTEIN"/>
    <property type="match status" value="1"/>
</dbReference>
<dbReference type="Gene3D" id="1.20.1250.20">
    <property type="entry name" value="MFS general substrate transporter like domains"/>
    <property type="match status" value="1"/>
</dbReference>
<dbReference type="GO" id="GO:0005886">
    <property type="term" value="C:plasma membrane"/>
    <property type="evidence" value="ECO:0007669"/>
    <property type="project" value="UniProtKB-SubCell"/>
</dbReference>
<evidence type="ECO:0000313" key="9">
    <source>
        <dbReference type="EMBL" id="PDV96784.1"/>
    </source>
</evidence>
<keyword evidence="6 7" id="KW-0472">Membrane</keyword>
<proteinExistence type="predicted"/>
<feature type="transmembrane region" description="Helical" evidence="7">
    <location>
        <begin position="233"/>
        <end position="256"/>
    </location>
</feature>
<keyword evidence="4 7" id="KW-0812">Transmembrane</keyword>
<dbReference type="OrthoDB" id="9774907at2"/>
<gene>
    <name evidence="9" type="ORF">A9Q02_06065</name>
</gene>
<evidence type="ECO:0000256" key="7">
    <source>
        <dbReference type="SAM" id="Phobius"/>
    </source>
</evidence>
<keyword evidence="3" id="KW-1003">Cell membrane</keyword>
<protein>
    <recommendedName>
        <fullName evidence="8">Major facilitator superfamily (MFS) profile domain-containing protein</fullName>
    </recommendedName>
</protein>
<dbReference type="SUPFAM" id="SSF103473">
    <property type="entry name" value="MFS general substrate transporter"/>
    <property type="match status" value="1"/>
</dbReference>
<evidence type="ECO:0000259" key="8">
    <source>
        <dbReference type="PROSITE" id="PS50850"/>
    </source>
</evidence>
<dbReference type="AlphaFoldDB" id="A0A2H3KGD7"/>
<evidence type="ECO:0000313" key="10">
    <source>
        <dbReference type="Proteomes" id="UP000220922"/>
    </source>
</evidence>
<feature type="transmembrane region" description="Helical" evidence="7">
    <location>
        <begin position="268"/>
        <end position="290"/>
    </location>
</feature>
<keyword evidence="5 7" id="KW-1133">Transmembrane helix</keyword>
<evidence type="ECO:0000256" key="3">
    <source>
        <dbReference type="ARBA" id="ARBA00022475"/>
    </source>
</evidence>
<dbReference type="PROSITE" id="PS50850">
    <property type="entry name" value="MFS"/>
    <property type="match status" value="1"/>
</dbReference>
<dbReference type="InterPro" id="IPR011701">
    <property type="entry name" value="MFS"/>
</dbReference>
<feature type="transmembrane region" description="Helical" evidence="7">
    <location>
        <begin position="391"/>
        <end position="413"/>
    </location>
</feature>
<dbReference type="RefSeq" id="WP_097655173.1">
    <property type="nucleotide sequence ID" value="NZ_LYXE01000182.1"/>
</dbReference>
<name>A0A2H3KGD7_9CHLR</name>
<evidence type="ECO:0000256" key="2">
    <source>
        <dbReference type="ARBA" id="ARBA00022448"/>
    </source>
</evidence>
<keyword evidence="10" id="KW-1185">Reference proteome</keyword>
<dbReference type="GO" id="GO:0022857">
    <property type="term" value="F:transmembrane transporter activity"/>
    <property type="evidence" value="ECO:0007669"/>
    <property type="project" value="InterPro"/>
</dbReference>
<dbReference type="PANTHER" id="PTHR43266:SF2">
    <property type="entry name" value="MAJOR FACILITATOR SUPERFAMILY (MFS) PROFILE DOMAIN-CONTAINING PROTEIN"/>
    <property type="match status" value="1"/>
</dbReference>
<dbReference type="CDD" id="cd06173">
    <property type="entry name" value="MFS_MefA_like"/>
    <property type="match status" value="1"/>
</dbReference>
<evidence type="ECO:0000256" key="6">
    <source>
        <dbReference type="ARBA" id="ARBA00023136"/>
    </source>
</evidence>
<evidence type="ECO:0000256" key="1">
    <source>
        <dbReference type="ARBA" id="ARBA00004651"/>
    </source>
</evidence>
<reference evidence="9 10" key="1">
    <citation type="submission" date="2016-05" db="EMBL/GenBank/DDBJ databases">
        <authorList>
            <person name="Lavstsen T."/>
            <person name="Jespersen J.S."/>
        </authorList>
    </citation>
    <scope>NUCLEOTIDE SEQUENCE [LARGE SCALE GENOMIC DNA]</scope>
    <source>
        <strain evidence="9 10">B7-9</strain>
    </source>
</reference>
<accession>A0A2H3KGD7</accession>
<dbReference type="EMBL" id="LYXE01000182">
    <property type="protein sequence ID" value="PDV96784.1"/>
    <property type="molecule type" value="Genomic_DNA"/>
</dbReference>
<dbReference type="Pfam" id="PF07690">
    <property type="entry name" value="MFS_1"/>
    <property type="match status" value="1"/>
</dbReference>
<feature type="transmembrane region" description="Helical" evidence="7">
    <location>
        <begin position="357"/>
        <end position="379"/>
    </location>
</feature>
<sequence length="415" mass="43765">MAVGYLELLQRNKQFRRLWYGQIVSQLGDWLDSIALFILLLNLTGSGQALGLLLLAEFLPGALVSPFAGVVIDRLPRKLVLIASDLGRAAMVLLLLLVNSPADLWLVYVAVVLKVSMAAFFEPARSAILPSLCTREELVTANAISGATWSAMLAIGAALGGLVAATLGVRAAFLLDAASFLLSAAIIATVQVRPSERSGADQASRGRSVWALAGQAGGELRDGLRYVMRHRDVFWLTFTKALWSIGGGVLLLLTLLGREVFPLGRDGALSIGLLYAARGLGTGIGPLLALRLGGDGQRFLRRAIVIGFFVTAAGYLALSAMPTLALAALAVLFAHLGGSVQWVFSTALLQTKVPDQLLGRVFATEYAALTLTTALSAYLTGVIADQGVSPWALSLGLGGVFLVTGTIIGLALWRE</sequence>
<feature type="domain" description="Major facilitator superfamily (MFS) profile" evidence="8">
    <location>
        <begin position="1"/>
        <end position="415"/>
    </location>
</feature>
<feature type="transmembrane region" description="Helical" evidence="7">
    <location>
        <begin position="299"/>
        <end position="318"/>
    </location>
</feature>
<dbReference type="Proteomes" id="UP000220922">
    <property type="component" value="Unassembled WGS sequence"/>
</dbReference>
<dbReference type="InterPro" id="IPR020846">
    <property type="entry name" value="MFS_dom"/>
</dbReference>
<feature type="transmembrane region" description="Helical" evidence="7">
    <location>
        <begin position="49"/>
        <end position="72"/>
    </location>
</feature>
<organism evidence="9 10">
    <name type="scientific">Candidatus Chloroploca asiatica</name>
    <dbReference type="NCBI Taxonomy" id="1506545"/>
    <lineage>
        <taxon>Bacteria</taxon>
        <taxon>Bacillati</taxon>
        <taxon>Chloroflexota</taxon>
        <taxon>Chloroflexia</taxon>
        <taxon>Chloroflexales</taxon>
        <taxon>Chloroflexineae</taxon>
        <taxon>Oscillochloridaceae</taxon>
        <taxon>Candidatus Chloroploca</taxon>
    </lineage>
</organism>
<keyword evidence="2" id="KW-0813">Transport</keyword>
<evidence type="ECO:0000256" key="5">
    <source>
        <dbReference type="ARBA" id="ARBA00022989"/>
    </source>
</evidence>
<evidence type="ECO:0000256" key="4">
    <source>
        <dbReference type="ARBA" id="ARBA00022692"/>
    </source>
</evidence>
<comment type="subcellular location">
    <subcellularLocation>
        <location evidence="1">Cell membrane</location>
        <topology evidence="1">Multi-pass membrane protein</topology>
    </subcellularLocation>
</comment>
<feature type="transmembrane region" description="Helical" evidence="7">
    <location>
        <begin position="142"/>
        <end position="165"/>
    </location>
</feature>
<dbReference type="InterPro" id="IPR036259">
    <property type="entry name" value="MFS_trans_sf"/>
</dbReference>